<evidence type="ECO:0000256" key="2">
    <source>
        <dbReference type="ARBA" id="ARBA00023125"/>
    </source>
</evidence>
<dbReference type="CDD" id="cd00090">
    <property type="entry name" value="HTH_ARSR"/>
    <property type="match status" value="1"/>
</dbReference>
<evidence type="ECO:0000256" key="3">
    <source>
        <dbReference type="ARBA" id="ARBA00023163"/>
    </source>
</evidence>
<name>A0A0F9D4G7_9ZZZZ</name>
<comment type="caution">
    <text evidence="5">The sequence shown here is derived from an EMBL/GenBank/DDBJ whole genome shotgun (WGS) entry which is preliminary data.</text>
</comment>
<keyword evidence="3" id="KW-0804">Transcription</keyword>
<dbReference type="InterPro" id="IPR011991">
    <property type="entry name" value="ArsR-like_HTH"/>
</dbReference>
<keyword evidence="1" id="KW-0805">Transcription regulation</keyword>
<dbReference type="Gene3D" id="1.10.10.10">
    <property type="entry name" value="Winged helix-like DNA-binding domain superfamily/Winged helix DNA-binding domain"/>
    <property type="match status" value="1"/>
</dbReference>
<accession>A0A0F9D4G7</accession>
<feature type="domain" description="HTH arsR-type" evidence="4">
    <location>
        <begin position="24"/>
        <end position="118"/>
    </location>
</feature>
<dbReference type="NCBIfam" id="NF033788">
    <property type="entry name" value="HTH_metalloreg"/>
    <property type="match status" value="1"/>
</dbReference>
<evidence type="ECO:0000256" key="1">
    <source>
        <dbReference type="ARBA" id="ARBA00023015"/>
    </source>
</evidence>
<dbReference type="PANTHER" id="PTHR43132">
    <property type="entry name" value="ARSENICAL RESISTANCE OPERON REPRESSOR ARSR-RELATED"/>
    <property type="match status" value="1"/>
</dbReference>
<dbReference type="PANTHER" id="PTHR43132:SF2">
    <property type="entry name" value="ARSENICAL RESISTANCE OPERON REPRESSOR ARSR-RELATED"/>
    <property type="match status" value="1"/>
</dbReference>
<dbReference type="EMBL" id="LAZR01030421">
    <property type="protein sequence ID" value="KKL56653.1"/>
    <property type="molecule type" value="Genomic_DNA"/>
</dbReference>
<dbReference type="InterPro" id="IPR036390">
    <property type="entry name" value="WH_DNA-bd_sf"/>
</dbReference>
<dbReference type="Pfam" id="PF01022">
    <property type="entry name" value="HTH_5"/>
    <property type="match status" value="1"/>
</dbReference>
<dbReference type="InterPro" id="IPR001845">
    <property type="entry name" value="HTH_ArsR_DNA-bd_dom"/>
</dbReference>
<sequence length="164" mass="18943">MGQIPWDRSLVHVTRFDTCVGFLLQYIDMKKIAGLFKLFSNETRLRTLMLLSRQELCVCQIMAVLGVSQPLVSRNLSLLENAGLLTERRDGKMIYYSLSKDMAEPVKKILAIIRSELKENPIMLQDLGSLTDCQEFQRKSGRCDMKSFMEFMEQQRARRAEVTV</sequence>
<evidence type="ECO:0000259" key="4">
    <source>
        <dbReference type="PROSITE" id="PS50987"/>
    </source>
</evidence>
<dbReference type="PRINTS" id="PR00778">
    <property type="entry name" value="HTHARSR"/>
</dbReference>
<protein>
    <recommendedName>
        <fullName evidence="4">HTH arsR-type domain-containing protein</fullName>
    </recommendedName>
</protein>
<dbReference type="PROSITE" id="PS50987">
    <property type="entry name" value="HTH_ARSR_2"/>
    <property type="match status" value="1"/>
</dbReference>
<dbReference type="SMART" id="SM00418">
    <property type="entry name" value="HTH_ARSR"/>
    <property type="match status" value="1"/>
</dbReference>
<evidence type="ECO:0000313" key="5">
    <source>
        <dbReference type="EMBL" id="KKL56653.1"/>
    </source>
</evidence>
<dbReference type="AlphaFoldDB" id="A0A0F9D4G7"/>
<keyword evidence="2" id="KW-0238">DNA-binding</keyword>
<dbReference type="InterPro" id="IPR051011">
    <property type="entry name" value="Metal_resp_trans_reg"/>
</dbReference>
<gene>
    <name evidence="5" type="ORF">LCGC14_2243260</name>
</gene>
<dbReference type="SUPFAM" id="SSF46785">
    <property type="entry name" value="Winged helix' DNA-binding domain"/>
    <property type="match status" value="1"/>
</dbReference>
<organism evidence="5">
    <name type="scientific">marine sediment metagenome</name>
    <dbReference type="NCBI Taxonomy" id="412755"/>
    <lineage>
        <taxon>unclassified sequences</taxon>
        <taxon>metagenomes</taxon>
        <taxon>ecological metagenomes</taxon>
    </lineage>
</organism>
<proteinExistence type="predicted"/>
<dbReference type="GO" id="GO:0003677">
    <property type="term" value="F:DNA binding"/>
    <property type="evidence" value="ECO:0007669"/>
    <property type="project" value="UniProtKB-KW"/>
</dbReference>
<dbReference type="GO" id="GO:0003700">
    <property type="term" value="F:DNA-binding transcription factor activity"/>
    <property type="evidence" value="ECO:0007669"/>
    <property type="project" value="InterPro"/>
</dbReference>
<dbReference type="InterPro" id="IPR036388">
    <property type="entry name" value="WH-like_DNA-bd_sf"/>
</dbReference>
<reference evidence="5" key="1">
    <citation type="journal article" date="2015" name="Nature">
        <title>Complex archaea that bridge the gap between prokaryotes and eukaryotes.</title>
        <authorList>
            <person name="Spang A."/>
            <person name="Saw J.H."/>
            <person name="Jorgensen S.L."/>
            <person name="Zaremba-Niedzwiedzka K."/>
            <person name="Martijn J."/>
            <person name="Lind A.E."/>
            <person name="van Eijk R."/>
            <person name="Schleper C."/>
            <person name="Guy L."/>
            <person name="Ettema T.J."/>
        </authorList>
    </citation>
    <scope>NUCLEOTIDE SEQUENCE</scope>
</reference>